<organism evidence="10 11">
    <name type="scientific">Rhodosalinus sediminis</name>
    <dbReference type="NCBI Taxonomy" id="1940533"/>
    <lineage>
        <taxon>Bacteria</taxon>
        <taxon>Pseudomonadati</taxon>
        <taxon>Pseudomonadota</taxon>
        <taxon>Alphaproteobacteria</taxon>
        <taxon>Rhodobacterales</taxon>
        <taxon>Paracoccaceae</taxon>
        <taxon>Rhodosalinus</taxon>
    </lineage>
</organism>
<reference evidence="10 11" key="1">
    <citation type="journal article" date="2017" name="Int. J. Syst. Evol. Microbiol.">
        <title>Rhodosalinus sediminis gen. nov., sp. nov., isolated from marine saltern.</title>
        <authorList>
            <person name="Guo L.Y."/>
            <person name="Ling S.K."/>
            <person name="Li C.M."/>
            <person name="Chen G.J."/>
            <person name="Du Z.J."/>
        </authorList>
    </citation>
    <scope>NUCLEOTIDE SEQUENCE [LARGE SCALE GENOMIC DNA]</scope>
    <source>
        <strain evidence="10 11">WDN1C137</strain>
    </source>
</reference>
<evidence type="ECO:0000256" key="3">
    <source>
        <dbReference type="ARBA" id="ARBA00012417"/>
    </source>
</evidence>
<evidence type="ECO:0000259" key="8">
    <source>
        <dbReference type="Pfam" id="PF00817"/>
    </source>
</evidence>
<dbReference type="InterPro" id="IPR050356">
    <property type="entry name" value="SulA_CellDiv_inhibitor"/>
</dbReference>
<comment type="caution">
    <text evidence="10">The sequence shown here is derived from an EMBL/GenBank/DDBJ whole genome shotgun (WGS) entry which is preliminary data.</text>
</comment>
<evidence type="ECO:0000256" key="5">
    <source>
        <dbReference type="ARBA" id="ARBA00025589"/>
    </source>
</evidence>
<gene>
    <name evidence="10" type="ORF">DRV84_10305</name>
</gene>
<evidence type="ECO:0000256" key="4">
    <source>
        <dbReference type="ARBA" id="ARBA00022763"/>
    </source>
</evidence>
<dbReference type="EMBL" id="QOHR01000013">
    <property type="protein sequence ID" value="REC56207.1"/>
    <property type="molecule type" value="Genomic_DNA"/>
</dbReference>
<evidence type="ECO:0000256" key="6">
    <source>
        <dbReference type="ARBA" id="ARBA00049244"/>
    </source>
</evidence>
<dbReference type="InterPro" id="IPR043502">
    <property type="entry name" value="DNA/RNA_pol_sf"/>
</dbReference>
<dbReference type="Gene3D" id="3.40.1170.60">
    <property type="match status" value="1"/>
</dbReference>
<evidence type="ECO:0000313" key="11">
    <source>
        <dbReference type="Proteomes" id="UP000257131"/>
    </source>
</evidence>
<dbReference type="InterPro" id="IPR043128">
    <property type="entry name" value="Rev_trsase/Diguanyl_cyclase"/>
</dbReference>
<dbReference type="CDD" id="cd03468">
    <property type="entry name" value="PolY_like"/>
    <property type="match status" value="1"/>
</dbReference>
<dbReference type="OrthoDB" id="9788640at2"/>
<feature type="domain" description="DNA polymerase Y-family little finger" evidence="9">
    <location>
        <begin position="279"/>
        <end position="346"/>
    </location>
</feature>
<comment type="function">
    <text evidence="5">Poorly processive, error-prone DNA polymerase involved in untargeted mutagenesis. Copies undamaged DNA at stalled replication forks, which arise in vivo from mismatched or misaligned primer ends. These misaligned primers can be extended by PolIV. Exhibits no 3'-5' exonuclease (proofreading) activity. May be involved in translesional synthesis, in conjunction with the beta clamp from PolIII.</text>
</comment>
<dbReference type="EC" id="2.7.7.7" evidence="3"/>
<accession>A0A3D9BRV3</accession>
<dbReference type="Pfam" id="PF11799">
    <property type="entry name" value="IMS_C"/>
    <property type="match status" value="1"/>
</dbReference>
<dbReference type="PANTHER" id="PTHR35369">
    <property type="entry name" value="BLR3025 PROTEIN-RELATED"/>
    <property type="match status" value="1"/>
</dbReference>
<keyword evidence="11" id="KW-1185">Reference proteome</keyword>
<dbReference type="GO" id="GO:0003684">
    <property type="term" value="F:damaged DNA binding"/>
    <property type="evidence" value="ECO:0007669"/>
    <property type="project" value="InterPro"/>
</dbReference>
<evidence type="ECO:0000259" key="9">
    <source>
        <dbReference type="Pfam" id="PF11799"/>
    </source>
</evidence>
<dbReference type="Pfam" id="PF00817">
    <property type="entry name" value="IMS"/>
    <property type="match status" value="1"/>
</dbReference>
<feature type="domain" description="UmuC" evidence="8">
    <location>
        <begin position="29"/>
        <end position="153"/>
    </location>
</feature>
<evidence type="ECO:0000256" key="7">
    <source>
        <dbReference type="SAM" id="MobiDB-lite"/>
    </source>
</evidence>
<comment type="catalytic activity">
    <reaction evidence="6">
        <text>DNA(n) + a 2'-deoxyribonucleoside 5'-triphosphate = DNA(n+1) + diphosphate</text>
        <dbReference type="Rhea" id="RHEA:22508"/>
        <dbReference type="Rhea" id="RHEA-COMP:17339"/>
        <dbReference type="Rhea" id="RHEA-COMP:17340"/>
        <dbReference type="ChEBI" id="CHEBI:33019"/>
        <dbReference type="ChEBI" id="CHEBI:61560"/>
        <dbReference type="ChEBI" id="CHEBI:173112"/>
        <dbReference type="EC" id="2.7.7.7"/>
    </reaction>
</comment>
<dbReference type="SUPFAM" id="SSF56672">
    <property type="entry name" value="DNA/RNA polymerases"/>
    <property type="match status" value="1"/>
</dbReference>
<dbReference type="Gene3D" id="3.30.70.270">
    <property type="match status" value="1"/>
</dbReference>
<evidence type="ECO:0000256" key="1">
    <source>
        <dbReference type="ARBA" id="ARBA00010945"/>
    </source>
</evidence>
<feature type="compositionally biased region" description="Low complexity" evidence="7">
    <location>
        <begin position="188"/>
        <end position="201"/>
    </location>
</feature>
<feature type="region of interest" description="Disordered" evidence="7">
    <location>
        <begin position="155"/>
        <end position="201"/>
    </location>
</feature>
<evidence type="ECO:0000256" key="2">
    <source>
        <dbReference type="ARBA" id="ARBA00011245"/>
    </source>
</evidence>
<dbReference type="InterPro" id="IPR001126">
    <property type="entry name" value="UmuC"/>
</dbReference>
<keyword evidence="4" id="KW-0227">DNA damage</keyword>
<dbReference type="AlphaFoldDB" id="A0A3D9BRV3"/>
<dbReference type="GO" id="GO:0006281">
    <property type="term" value="P:DNA repair"/>
    <property type="evidence" value="ECO:0007669"/>
    <property type="project" value="InterPro"/>
</dbReference>
<name>A0A3D9BRV3_9RHOB</name>
<comment type="subunit">
    <text evidence="2">Monomer.</text>
</comment>
<feature type="compositionally biased region" description="Basic residues" evidence="7">
    <location>
        <begin position="177"/>
        <end position="187"/>
    </location>
</feature>
<sequence length="547" mass="57875">MPARRILSLWFPRLAAERLVRLGAAGADAPLAVVREEGQRQVVAALSAAAEAAGVVRGQTLADAMAVCPGLLAQRARPAAEAAFLAALRRWAGQVSPWVAEAPPDGLVADVSGCAHLFGGEAAMIDRLAEDCARFGLTLRCAIADTPGAAWALARHGGGDPAPARSGDAIAQEARATRSKAAPRRRGPGPALPAGARIAPPGRTRTALADLPVAALRIDAAVAEQLSRLGLRRIGDLSGQPRAALARRFGPGLVARLDQALGAAPEPVSPAPPPRAYAARLSLPEPIGLEADIMAGLDRLMARVCARLREAGRGARRLRLEALRTDHATEVVEVGLARPAAEPERMRPLFALKIGGIDAGFGIDRLRLEAVETEPLAPRAPAGHLDATRRAARAPGPEDAVSDLIGRLGARIGLEAITRRHPADSHIPEKTATVLAAAWSEPWGGDWPAAPAPRPLRLWRPEPVAVPDDSAPSTPPARLRWRGRDLTVAAAEGPERIAPEWWLDDPDWRTGPRDYWRVTCAEGDRLWLFYAHGGAMSSGWFCHGAFA</sequence>
<comment type="similarity">
    <text evidence="1">Belongs to the DNA polymerase type-Y family.</text>
</comment>
<protein>
    <recommendedName>
        <fullName evidence="3">DNA-directed DNA polymerase</fullName>
        <ecNumber evidence="3">2.7.7.7</ecNumber>
    </recommendedName>
</protein>
<dbReference type="RefSeq" id="WP_115980111.1">
    <property type="nucleotide sequence ID" value="NZ_QOHR01000013.1"/>
</dbReference>
<dbReference type="PANTHER" id="PTHR35369:SF2">
    <property type="entry name" value="BLR3025 PROTEIN"/>
    <property type="match status" value="1"/>
</dbReference>
<dbReference type="InterPro" id="IPR017961">
    <property type="entry name" value="DNA_pol_Y-fam_little_finger"/>
</dbReference>
<dbReference type="Proteomes" id="UP000257131">
    <property type="component" value="Unassembled WGS sequence"/>
</dbReference>
<evidence type="ECO:0000313" key="10">
    <source>
        <dbReference type="EMBL" id="REC56207.1"/>
    </source>
</evidence>
<proteinExistence type="inferred from homology"/>